<proteinExistence type="predicted"/>
<sequence length="104" mass="12780">MKTFLRDMRALEDDLLKSVKESMTIYIPLMLFITFMQTRDDWYTLLPYNFFVIAVTSFGAAPIIAFFTFYLFRDRKILRQWDKEFETEERLECLRDRFVSRSYR</sequence>
<gene>
    <name evidence="2" type="ORF">MACH08_19900</name>
</gene>
<keyword evidence="1" id="KW-0812">Transmembrane</keyword>
<feature type="transmembrane region" description="Helical" evidence="1">
    <location>
        <begin position="50"/>
        <end position="72"/>
    </location>
</feature>
<accession>A0ABQ5TKD4</accession>
<evidence type="ECO:0000313" key="3">
    <source>
        <dbReference type="Proteomes" id="UP001275436"/>
    </source>
</evidence>
<name>A0ABQ5TKD4_9BACI</name>
<organism evidence="2 3">
    <name type="scientific">Oceanobacillus kimchii</name>
    <dbReference type="NCBI Taxonomy" id="746691"/>
    <lineage>
        <taxon>Bacteria</taxon>
        <taxon>Bacillati</taxon>
        <taxon>Bacillota</taxon>
        <taxon>Bacilli</taxon>
        <taxon>Bacillales</taxon>
        <taxon>Bacillaceae</taxon>
        <taxon>Oceanobacillus</taxon>
    </lineage>
</organism>
<reference evidence="2 3" key="1">
    <citation type="submission" date="2023-02" db="EMBL/GenBank/DDBJ databases">
        <title>Oceanobacillus kimchii IFOP_LL358 isolated form Alexandrium catenella lab strain.</title>
        <authorList>
            <person name="Gajardo G."/>
            <person name="Ueki S."/>
            <person name="Maruyama F."/>
        </authorList>
    </citation>
    <scope>NUCLEOTIDE SEQUENCE [LARGE SCALE GENOMIC DNA]</scope>
    <source>
        <strain evidence="2 3">IFOP_LL358</strain>
    </source>
</reference>
<comment type="caution">
    <text evidence="2">The sequence shown here is derived from an EMBL/GenBank/DDBJ whole genome shotgun (WGS) entry which is preliminary data.</text>
</comment>
<evidence type="ECO:0000313" key="2">
    <source>
        <dbReference type="EMBL" id="GLO66206.1"/>
    </source>
</evidence>
<keyword evidence="3" id="KW-1185">Reference proteome</keyword>
<keyword evidence="1" id="KW-1133">Transmembrane helix</keyword>
<protein>
    <submittedName>
        <fullName evidence="2">Uncharacterized protein</fullName>
    </submittedName>
</protein>
<dbReference type="RefSeq" id="WP_317958085.1">
    <property type="nucleotide sequence ID" value="NZ_BSKO01000001.1"/>
</dbReference>
<keyword evidence="1" id="KW-0472">Membrane</keyword>
<dbReference type="EMBL" id="BSKO01000001">
    <property type="protein sequence ID" value="GLO66206.1"/>
    <property type="molecule type" value="Genomic_DNA"/>
</dbReference>
<dbReference type="Proteomes" id="UP001275436">
    <property type="component" value="Unassembled WGS sequence"/>
</dbReference>
<evidence type="ECO:0000256" key="1">
    <source>
        <dbReference type="SAM" id="Phobius"/>
    </source>
</evidence>